<evidence type="ECO:0008006" key="4">
    <source>
        <dbReference type="Google" id="ProtNLM"/>
    </source>
</evidence>
<evidence type="ECO:0000313" key="3">
    <source>
        <dbReference type="Proteomes" id="UP001329825"/>
    </source>
</evidence>
<feature type="compositionally biased region" description="Basic residues" evidence="1">
    <location>
        <begin position="92"/>
        <end position="102"/>
    </location>
</feature>
<dbReference type="GeneID" id="87958583"/>
<accession>A0ABZ1D774</accession>
<organism evidence="2 3">
    <name type="scientific">Kwoniella shivajii</name>
    <dbReference type="NCBI Taxonomy" id="564305"/>
    <lineage>
        <taxon>Eukaryota</taxon>
        <taxon>Fungi</taxon>
        <taxon>Dikarya</taxon>
        <taxon>Basidiomycota</taxon>
        <taxon>Agaricomycotina</taxon>
        <taxon>Tremellomycetes</taxon>
        <taxon>Tremellales</taxon>
        <taxon>Cryptococcaceae</taxon>
        <taxon>Kwoniella</taxon>
    </lineage>
</organism>
<feature type="compositionally biased region" description="Polar residues" evidence="1">
    <location>
        <begin position="27"/>
        <end position="42"/>
    </location>
</feature>
<evidence type="ECO:0000256" key="1">
    <source>
        <dbReference type="SAM" id="MobiDB-lite"/>
    </source>
</evidence>
<feature type="region of interest" description="Disordered" evidence="1">
    <location>
        <begin position="491"/>
        <end position="549"/>
    </location>
</feature>
<feature type="compositionally biased region" description="Low complexity" evidence="1">
    <location>
        <begin position="49"/>
        <end position="72"/>
    </location>
</feature>
<name>A0ABZ1D774_9TREE</name>
<feature type="compositionally biased region" description="Low complexity" evidence="1">
    <location>
        <begin position="305"/>
        <end position="317"/>
    </location>
</feature>
<keyword evidence="3" id="KW-1185">Reference proteome</keyword>
<feature type="compositionally biased region" description="Polar residues" evidence="1">
    <location>
        <begin position="103"/>
        <end position="112"/>
    </location>
</feature>
<sequence length="549" mass="57921">MSTRSSIRSRTTSHPTHSHSHTSVTSLPLQRTSSKPGSSRPGTPSRGDIPTSSRKPSSSSNPIIPNKSQSPILHSSPLPTPMSEQPSTPTPRKTRRTPRRGNKASNSRNVPNGSDRAPGPEQGSGLHLDHDGEQEPSSEDEVMLFDLLGVSSPQPKASSPRKGVLNLSKEDMDNALGKKPKSRKSKKDIIADNEGDITRQPNINGSPAPSKKGGRNVRQKQGQNGDEKAANSEGDLPQESKGRKGRNGLKSVSMINRGDNLESDNDGDLLFKPKPKQSGLGATKPRNVTKFQSSSQIPLVESDSLDSFDTSSLSQSLPAGGLNLPPATKNLKQKKTGKKAGSDDESAVWDMPPVAGGQELTWQQKLQGSAPPSSESSPRKSSKSTPSDKKKSNRCVPFQQQQQQSVLPAVSSPLVPRPVHNRRASADGVPTATIGPTGNSGNGRLISAFDGHIPFHTGYNVHRAPQTPAKGVASANGNMSTSLLPIVGSGEFPRLQGQSQGERKGSITGSGTGPAPGSAPPNLNAKYAGPTFHNSPNAATLSKPDLDDF</sequence>
<feature type="compositionally biased region" description="Low complexity" evidence="1">
    <location>
        <begin position="1"/>
        <end position="26"/>
    </location>
</feature>
<dbReference type="Proteomes" id="UP001329825">
    <property type="component" value="Chromosome 9"/>
</dbReference>
<proteinExistence type="predicted"/>
<reference evidence="2 3" key="1">
    <citation type="submission" date="2024-01" db="EMBL/GenBank/DDBJ databases">
        <title>Comparative genomics of Cryptococcus and Kwoniella reveals pathogenesis evolution and contrasting modes of karyotype evolution via chromosome fusion or intercentromeric recombination.</title>
        <authorList>
            <person name="Coelho M.A."/>
            <person name="David-Palma M."/>
            <person name="Shea T."/>
            <person name="Bowers K."/>
            <person name="McGinley-Smith S."/>
            <person name="Mohammad A.W."/>
            <person name="Gnirke A."/>
            <person name="Yurkov A.M."/>
            <person name="Nowrousian M."/>
            <person name="Sun S."/>
            <person name="Cuomo C.A."/>
            <person name="Heitman J."/>
        </authorList>
    </citation>
    <scope>NUCLEOTIDE SEQUENCE [LARGE SCALE GENOMIC DNA]</scope>
    <source>
        <strain evidence="2">CBS 11374</strain>
    </source>
</reference>
<feature type="region of interest" description="Disordered" evidence="1">
    <location>
        <begin position="1"/>
        <end position="443"/>
    </location>
</feature>
<protein>
    <recommendedName>
        <fullName evidence="4">Mif2 N-terminal domain-containing protein</fullName>
    </recommendedName>
</protein>
<feature type="compositionally biased region" description="Acidic residues" evidence="1">
    <location>
        <begin position="134"/>
        <end position="143"/>
    </location>
</feature>
<gene>
    <name evidence="2" type="ORF">IL334_006453</name>
</gene>
<evidence type="ECO:0000313" key="2">
    <source>
        <dbReference type="EMBL" id="WRT69467.1"/>
    </source>
</evidence>
<dbReference type="EMBL" id="CP141889">
    <property type="protein sequence ID" value="WRT69467.1"/>
    <property type="molecule type" value="Genomic_DNA"/>
</dbReference>
<dbReference type="RefSeq" id="XP_062794206.1">
    <property type="nucleotide sequence ID" value="XM_062938155.1"/>
</dbReference>